<feature type="domain" description="Peptidase M20 dimerisation" evidence="4">
    <location>
        <begin position="186"/>
        <end position="334"/>
    </location>
</feature>
<dbReference type="Proteomes" id="UP000185596">
    <property type="component" value="Unassembled WGS sequence"/>
</dbReference>
<dbReference type="Gene3D" id="3.40.630.10">
    <property type="entry name" value="Zn peptidases"/>
    <property type="match status" value="1"/>
</dbReference>
<dbReference type="GO" id="GO:0008233">
    <property type="term" value="F:peptidase activity"/>
    <property type="evidence" value="ECO:0007669"/>
    <property type="project" value="UniProtKB-KW"/>
</dbReference>
<evidence type="ECO:0000256" key="3">
    <source>
        <dbReference type="ARBA" id="ARBA00022801"/>
    </source>
</evidence>
<dbReference type="NCBIfam" id="NF005914">
    <property type="entry name" value="PRK07907.1"/>
    <property type="match status" value="1"/>
</dbReference>
<keyword evidence="6" id="KW-1185">Reference proteome</keyword>
<evidence type="ECO:0000259" key="4">
    <source>
        <dbReference type="Pfam" id="PF07687"/>
    </source>
</evidence>
<dbReference type="AlphaFoldDB" id="A0A1Q8CSZ9"/>
<organism evidence="5 6">
    <name type="scientific">Actinophytocola xanthii</name>
    <dbReference type="NCBI Taxonomy" id="1912961"/>
    <lineage>
        <taxon>Bacteria</taxon>
        <taxon>Bacillati</taxon>
        <taxon>Actinomycetota</taxon>
        <taxon>Actinomycetes</taxon>
        <taxon>Pseudonocardiales</taxon>
        <taxon>Pseudonocardiaceae</taxon>
    </lineage>
</organism>
<dbReference type="GO" id="GO:0046872">
    <property type="term" value="F:metal ion binding"/>
    <property type="evidence" value="ECO:0007669"/>
    <property type="project" value="UniProtKB-KW"/>
</dbReference>
<gene>
    <name evidence="5" type="ORF">BU204_11000</name>
</gene>
<keyword evidence="3" id="KW-0378">Hydrolase</keyword>
<dbReference type="OrthoDB" id="9761532at2"/>
<reference evidence="5 6" key="1">
    <citation type="submission" date="2016-12" db="EMBL/GenBank/DDBJ databases">
        <title>The draft genome sequence of Actinophytocola sp. 11-183.</title>
        <authorList>
            <person name="Wang W."/>
            <person name="Yuan L."/>
        </authorList>
    </citation>
    <scope>NUCLEOTIDE SEQUENCE [LARGE SCALE GENOMIC DNA]</scope>
    <source>
        <strain evidence="5 6">11-183</strain>
    </source>
</reference>
<dbReference type="InterPro" id="IPR002933">
    <property type="entry name" value="Peptidase_M20"/>
</dbReference>
<evidence type="ECO:0000256" key="1">
    <source>
        <dbReference type="ARBA" id="ARBA00022670"/>
    </source>
</evidence>
<accession>A0A1Q8CSZ9</accession>
<proteinExistence type="predicted"/>
<keyword evidence="1" id="KW-0645">Protease</keyword>
<dbReference type="InterPro" id="IPR011650">
    <property type="entry name" value="Peptidase_M20_dimer"/>
</dbReference>
<dbReference type="RefSeq" id="WP_075125517.1">
    <property type="nucleotide sequence ID" value="NZ_MSIE01000016.1"/>
</dbReference>
<evidence type="ECO:0000313" key="6">
    <source>
        <dbReference type="Proteomes" id="UP000185596"/>
    </source>
</evidence>
<evidence type="ECO:0000313" key="5">
    <source>
        <dbReference type="EMBL" id="OLF17466.1"/>
    </source>
</evidence>
<dbReference type="Gene3D" id="3.30.70.360">
    <property type="match status" value="1"/>
</dbReference>
<dbReference type="PANTHER" id="PTHR43270">
    <property type="entry name" value="BETA-ALA-HIS DIPEPTIDASE"/>
    <property type="match status" value="1"/>
</dbReference>
<dbReference type="STRING" id="1912961.BU204_11000"/>
<protein>
    <submittedName>
        <fullName evidence="5">Dipeptidase</fullName>
    </submittedName>
</protein>
<evidence type="ECO:0000256" key="2">
    <source>
        <dbReference type="ARBA" id="ARBA00022723"/>
    </source>
</evidence>
<dbReference type="Pfam" id="PF01546">
    <property type="entry name" value="Peptidase_M20"/>
    <property type="match status" value="1"/>
</dbReference>
<dbReference type="InterPro" id="IPR051458">
    <property type="entry name" value="Cyt/Met_Dipeptidase"/>
</dbReference>
<dbReference type="GO" id="GO:0006508">
    <property type="term" value="P:proteolysis"/>
    <property type="evidence" value="ECO:0007669"/>
    <property type="project" value="UniProtKB-KW"/>
</dbReference>
<dbReference type="SUPFAM" id="SSF53187">
    <property type="entry name" value="Zn-dependent exopeptidases"/>
    <property type="match status" value="1"/>
</dbReference>
<keyword evidence="2" id="KW-0479">Metal-binding</keyword>
<dbReference type="Pfam" id="PF07687">
    <property type="entry name" value="M20_dimer"/>
    <property type="match status" value="1"/>
</dbReference>
<comment type="caution">
    <text evidence="5">The sequence shown here is derived from an EMBL/GenBank/DDBJ whole genome shotgun (WGS) entry which is preliminary data.</text>
</comment>
<dbReference type="EMBL" id="MSIE01000016">
    <property type="protein sequence ID" value="OLF17466.1"/>
    <property type="molecule type" value="Genomic_DNA"/>
</dbReference>
<dbReference type="PANTHER" id="PTHR43270:SF12">
    <property type="entry name" value="SUCCINYL-DIAMINOPIMELATE DESUCCINYLASE"/>
    <property type="match status" value="1"/>
</dbReference>
<sequence>MTTINQTAARAALDALLRLPSVSADPAADLRPAAELTADLFRGAGMPEVEIIDDLPGGQPVVLAKSPAPPGQPTVLLYAHYDVQPAGDPGEWTTPPFEPSERDGRLYGRGTADDKCGVAAHLAAVLAYGGRPPVGVTVLIEGEEEVSSPTLGTLLARYRDRLAADVIVLADSENLELGTPAFTTSLRGNASCVVSVRTLATGVHSGTFGGPAPDALTTLCRLLATLHDEHGDVAVAGLGRDTAPDYDYPASRYRAEAGVLDGVSLLGKGTLAERLWTRPTANVLAIDAPTVAEASNTLVPVARAKVGLRVAPGDDAARAATALVEHLTRHAPWGAEVTVSSVEMSQPHRVEPSGWQYEAARRAYRKAYGRDVVHVGAGGSIPFTAEFAKAFPAAAILITSAGADNESRAHGVDESLPLAEFERACLAEALLLTELAHPSPTDTAGPSS</sequence>
<name>A0A1Q8CSZ9_9PSEU</name>